<keyword evidence="3" id="KW-1003">Cell membrane</keyword>
<dbReference type="Gene3D" id="3.30.240.20">
    <property type="entry name" value="bsu07140 like domains"/>
    <property type="match status" value="2"/>
</dbReference>
<dbReference type="InterPro" id="IPR023090">
    <property type="entry name" value="UPF0702_alpha/beta_dom_sf"/>
</dbReference>
<feature type="domain" description="YetF C-terminal" evidence="8">
    <location>
        <begin position="81"/>
        <end position="213"/>
    </location>
</feature>
<evidence type="ECO:0000313" key="10">
    <source>
        <dbReference type="EMBL" id="MFC0477659.1"/>
    </source>
</evidence>
<dbReference type="Pfam" id="PF20730">
    <property type="entry name" value="YetF_N"/>
    <property type="match status" value="1"/>
</dbReference>
<feature type="domain" description="YetF-like N-terminal transmembrane" evidence="9">
    <location>
        <begin position="3"/>
        <end position="77"/>
    </location>
</feature>
<dbReference type="EMBL" id="JBHLUU010000123">
    <property type="protein sequence ID" value="MFC0477659.1"/>
    <property type="molecule type" value="Genomic_DNA"/>
</dbReference>
<keyword evidence="6 7" id="KW-0472">Membrane</keyword>
<comment type="similarity">
    <text evidence="2">Belongs to the UPF0702 family.</text>
</comment>
<feature type="transmembrane region" description="Helical" evidence="7">
    <location>
        <begin position="32"/>
        <end position="52"/>
    </location>
</feature>
<evidence type="ECO:0000256" key="2">
    <source>
        <dbReference type="ARBA" id="ARBA00006448"/>
    </source>
</evidence>
<dbReference type="PANTHER" id="PTHR34582:SF7">
    <property type="entry name" value="UPF0702 TRANSMEMBRANE PROTEIN YDFS"/>
    <property type="match status" value="1"/>
</dbReference>
<feature type="transmembrane region" description="Helical" evidence="7">
    <location>
        <begin position="6"/>
        <end position="25"/>
    </location>
</feature>
<protein>
    <submittedName>
        <fullName evidence="10">DUF421 domain-containing protein</fullName>
    </submittedName>
</protein>
<dbReference type="PANTHER" id="PTHR34582">
    <property type="entry name" value="UPF0702 TRANSMEMBRANE PROTEIN YCAP"/>
    <property type="match status" value="1"/>
</dbReference>
<name>A0ABV6KWL8_9BACI</name>
<keyword evidence="11" id="KW-1185">Reference proteome</keyword>
<feature type="transmembrane region" description="Helical" evidence="7">
    <location>
        <begin position="58"/>
        <end position="78"/>
    </location>
</feature>
<evidence type="ECO:0000313" key="11">
    <source>
        <dbReference type="Proteomes" id="UP001589738"/>
    </source>
</evidence>
<dbReference type="Pfam" id="PF04239">
    <property type="entry name" value="DUF421"/>
    <property type="match status" value="1"/>
</dbReference>
<evidence type="ECO:0000256" key="3">
    <source>
        <dbReference type="ARBA" id="ARBA00022475"/>
    </source>
</evidence>
<dbReference type="InterPro" id="IPR048454">
    <property type="entry name" value="YetF_N"/>
</dbReference>
<accession>A0ABV6KWL8</accession>
<keyword evidence="4 7" id="KW-0812">Transmembrane</keyword>
<evidence type="ECO:0000259" key="9">
    <source>
        <dbReference type="Pfam" id="PF20730"/>
    </source>
</evidence>
<reference evidence="10 11" key="1">
    <citation type="submission" date="2024-09" db="EMBL/GenBank/DDBJ databases">
        <authorList>
            <person name="Sun Q."/>
            <person name="Mori K."/>
        </authorList>
    </citation>
    <scope>NUCLEOTIDE SEQUENCE [LARGE SCALE GENOMIC DNA]</scope>
    <source>
        <strain evidence="10 11">CGMCC 1.9126</strain>
    </source>
</reference>
<gene>
    <name evidence="10" type="ORF">ACFFHF_20930</name>
</gene>
<evidence type="ECO:0000256" key="7">
    <source>
        <dbReference type="SAM" id="Phobius"/>
    </source>
</evidence>
<dbReference type="RefSeq" id="WP_160547220.1">
    <property type="nucleotide sequence ID" value="NZ_JBHLUU010000123.1"/>
</dbReference>
<evidence type="ECO:0000256" key="6">
    <source>
        <dbReference type="ARBA" id="ARBA00023136"/>
    </source>
</evidence>
<proteinExistence type="inferred from homology"/>
<comment type="subcellular location">
    <subcellularLocation>
        <location evidence="1">Cell membrane</location>
        <topology evidence="1">Multi-pass membrane protein</topology>
    </subcellularLocation>
</comment>
<organism evidence="10 11">
    <name type="scientific">Robertmurraya beringensis</name>
    <dbReference type="NCBI Taxonomy" id="641660"/>
    <lineage>
        <taxon>Bacteria</taxon>
        <taxon>Bacillati</taxon>
        <taxon>Bacillota</taxon>
        <taxon>Bacilli</taxon>
        <taxon>Bacillales</taxon>
        <taxon>Bacillaceae</taxon>
        <taxon>Robertmurraya</taxon>
    </lineage>
</organism>
<dbReference type="InterPro" id="IPR007353">
    <property type="entry name" value="DUF421"/>
</dbReference>
<keyword evidence="5 7" id="KW-1133">Transmembrane helix</keyword>
<comment type="caution">
    <text evidence="10">The sequence shown here is derived from an EMBL/GenBank/DDBJ whole genome shotgun (WGS) entry which is preliminary data.</text>
</comment>
<evidence type="ECO:0000256" key="4">
    <source>
        <dbReference type="ARBA" id="ARBA00022692"/>
    </source>
</evidence>
<dbReference type="Proteomes" id="UP001589738">
    <property type="component" value="Unassembled WGS sequence"/>
</dbReference>
<evidence type="ECO:0000259" key="8">
    <source>
        <dbReference type="Pfam" id="PF04239"/>
    </source>
</evidence>
<sequence>MSYLDTAARVSITFIALYVFCRILGKKLISHLTLFDFIAGITIGSLGGSFIFADQIPLSIGLFGMVIFTTLTLISDILSMKSHHARKLLNSEPLLVIKEGKILEDRMSKARLTMDDLLLLLRKKDIYYLDEVEYAFLETDGSLSAQKKIAQQTTKNQDLQISPPFRGIPRNFIIDGKLVMDHLKGTGKDENWVSNMLQANGIQSLSDIAVAQLDELGTVFLDKKTKDTL</sequence>
<evidence type="ECO:0000256" key="5">
    <source>
        <dbReference type="ARBA" id="ARBA00022989"/>
    </source>
</evidence>
<evidence type="ECO:0000256" key="1">
    <source>
        <dbReference type="ARBA" id="ARBA00004651"/>
    </source>
</evidence>